<organism evidence="1 2">
    <name type="scientific">Methylobacterium hispanicum</name>
    <dbReference type="NCBI Taxonomy" id="270350"/>
    <lineage>
        <taxon>Bacteria</taxon>
        <taxon>Pseudomonadati</taxon>
        <taxon>Pseudomonadota</taxon>
        <taxon>Alphaproteobacteria</taxon>
        <taxon>Hyphomicrobiales</taxon>
        <taxon>Methylobacteriaceae</taxon>
        <taxon>Methylobacterium</taxon>
    </lineage>
</organism>
<proteinExistence type="predicted"/>
<accession>A0AAV4ZJ55</accession>
<evidence type="ECO:0000313" key="1">
    <source>
        <dbReference type="EMBL" id="GJD87840.1"/>
    </source>
</evidence>
<gene>
    <name evidence="1" type="ORF">BHAOGJBA_1345</name>
</gene>
<dbReference type="RefSeq" id="WP_238229831.1">
    <property type="nucleotide sequence ID" value="NZ_BPQO01000004.1"/>
</dbReference>
<evidence type="ECO:0000313" key="2">
    <source>
        <dbReference type="Proteomes" id="UP001055247"/>
    </source>
</evidence>
<comment type="caution">
    <text evidence="1">The sequence shown here is derived from an EMBL/GenBank/DDBJ whole genome shotgun (WGS) entry which is preliminary data.</text>
</comment>
<name>A0AAV4ZJ55_9HYPH</name>
<protein>
    <submittedName>
        <fullName evidence="1">Uncharacterized protein</fullName>
    </submittedName>
</protein>
<reference evidence="1" key="1">
    <citation type="journal article" date="2016" name="Front. Microbiol.">
        <title>Genome Sequence of the Piezophilic, Mesophilic Sulfate-Reducing Bacterium Desulfovibrio indicus J2T.</title>
        <authorList>
            <person name="Cao J."/>
            <person name="Maignien L."/>
            <person name="Shao Z."/>
            <person name="Alain K."/>
            <person name="Jebbar M."/>
        </authorList>
    </citation>
    <scope>NUCLEOTIDE SEQUENCE</scope>
    <source>
        <strain evidence="1">DSM 16372</strain>
    </source>
</reference>
<keyword evidence="2" id="KW-1185">Reference proteome</keyword>
<dbReference type="EMBL" id="BPQO01000004">
    <property type="protein sequence ID" value="GJD87840.1"/>
    <property type="molecule type" value="Genomic_DNA"/>
</dbReference>
<sequence length="475" mass="50675">MDQGTAFWSLPGPARFVGEVVGKVLSARRGLVGIALPERVPAGLLGAVRESLLDRGSGRVVRVRAGEGLFARSIAHGLAHAAGARNASVRNVSALAAAPEVSATTFLIDGIGAGDWPRWSAFLRSFASASAETDRTLAPVLAVCRPVGIARRDAAHLFEAGEAAWRGCVSPLDMRMHVGLLRSHRGSEPLLERVAAETVVRVALWDPAMAEALAALDARRLADPDQIVAAARQGGTDEAPCWENGLADLWDGRPTLHVAACRGKVGAAELRRRVWAAQAQHVLPFVDEVLACFIERYRPALEAALPLPVPIRRGTLHVVVPEDLEIASLWRLLADQIPPAEAAFLKSVLAMRNQVAHHQTVKPDLLAAASEAWERIRAERDAVPGWAWPRCGQRLEFVVGRAPSDALAPEPKSAPGAAFAVLARLVQQRLAAGEDAVVDAADLPPAVLERLAALMPSDIEVVRPVPRQAEQGRAA</sequence>
<dbReference type="AlphaFoldDB" id="A0AAV4ZJ55"/>
<reference evidence="1" key="2">
    <citation type="submission" date="2021-08" db="EMBL/GenBank/DDBJ databases">
        <authorList>
            <person name="Tani A."/>
            <person name="Ola A."/>
            <person name="Ogura Y."/>
            <person name="Katsura K."/>
            <person name="Hayashi T."/>
        </authorList>
    </citation>
    <scope>NUCLEOTIDE SEQUENCE</scope>
    <source>
        <strain evidence="1">DSM 16372</strain>
    </source>
</reference>
<dbReference type="Proteomes" id="UP001055247">
    <property type="component" value="Unassembled WGS sequence"/>
</dbReference>